<dbReference type="AlphaFoldDB" id="A0AAV8ZTP2"/>
<dbReference type="Proteomes" id="UP001162156">
    <property type="component" value="Unassembled WGS sequence"/>
</dbReference>
<proteinExistence type="predicted"/>
<dbReference type="EMBL" id="JANEYF010000329">
    <property type="protein sequence ID" value="KAJ8970639.1"/>
    <property type="molecule type" value="Genomic_DNA"/>
</dbReference>
<protein>
    <submittedName>
        <fullName evidence="1">Uncharacterized protein</fullName>
    </submittedName>
</protein>
<gene>
    <name evidence="1" type="ORF">NQ314_001095</name>
</gene>
<organism evidence="1 2">
    <name type="scientific">Rhamnusium bicolor</name>
    <dbReference type="NCBI Taxonomy" id="1586634"/>
    <lineage>
        <taxon>Eukaryota</taxon>
        <taxon>Metazoa</taxon>
        <taxon>Ecdysozoa</taxon>
        <taxon>Arthropoda</taxon>
        <taxon>Hexapoda</taxon>
        <taxon>Insecta</taxon>
        <taxon>Pterygota</taxon>
        <taxon>Neoptera</taxon>
        <taxon>Endopterygota</taxon>
        <taxon>Coleoptera</taxon>
        <taxon>Polyphaga</taxon>
        <taxon>Cucujiformia</taxon>
        <taxon>Chrysomeloidea</taxon>
        <taxon>Cerambycidae</taxon>
        <taxon>Lepturinae</taxon>
        <taxon>Rhagiini</taxon>
        <taxon>Rhamnusium</taxon>
    </lineage>
</organism>
<dbReference type="InterPro" id="IPR020339">
    <property type="entry name" value="C20orf85-like"/>
</dbReference>
<comment type="caution">
    <text evidence="1">The sequence shown here is derived from an EMBL/GenBank/DDBJ whole genome shotgun (WGS) entry which is preliminary data.</text>
</comment>
<accession>A0AAV8ZTP2</accession>
<dbReference type="Pfam" id="PF14945">
    <property type="entry name" value="LLC1"/>
    <property type="match status" value="1"/>
</dbReference>
<evidence type="ECO:0000313" key="2">
    <source>
        <dbReference type="Proteomes" id="UP001162156"/>
    </source>
</evidence>
<name>A0AAV8ZTP2_9CUCU</name>
<evidence type="ECO:0000313" key="1">
    <source>
        <dbReference type="EMBL" id="KAJ8970639.1"/>
    </source>
</evidence>
<keyword evidence="2" id="KW-1185">Reference proteome</keyword>
<reference evidence="1" key="1">
    <citation type="journal article" date="2023" name="Insect Mol. Biol.">
        <title>Genome sequencing provides insights into the evolution of gene families encoding plant cell wall-degrading enzymes in longhorned beetles.</title>
        <authorList>
            <person name="Shin N.R."/>
            <person name="Okamura Y."/>
            <person name="Kirsch R."/>
            <person name="Pauchet Y."/>
        </authorList>
    </citation>
    <scope>NUCLEOTIDE SEQUENCE</scope>
    <source>
        <strain evidence="1">RBIC_L_NR</strain>
    </source>
</reference>
<sequence>MAKKNVREMAKEDENWKAYIRSEDDSTKIWKNNWGCMLKKKLDKKTEQSVFLSGVKEIEKEDNRKLSRVPESVNHVYGWVAGEEDFRLQKYGPDNFKPLPLPKLYRLSKR</sequence>